<dbReference type="STRING" id="1122619.GCA_000373745_01295"/>
<proteinExistence type="predicted"/>
<dbReference type="InterPro" id="IPR054297">
    <property type="entry name" value="DUF7033"/>
</dbReference>
<name>A0A378XB82_9BURK</name>
<dbReference type="Gene3D" id="3.20.20.370">
    <property type="entry name" value="Glycoside hydrolase/deacetylase"/>
    <property type="match status" value="1"/>
</dbReference>
<feature type="domain" description="DUF7033" evidence="1">
    <location>
        <begin position="103"/>
        <end position="192"/>
    </location>
</feature>
<dbReference type="RefSeq" id="WP_018574479.1">
    <property type="nucleotide sequence ID" value="NZ_CP065725.1"/>
</dbReference>
<dbReference type="EMBL" id="CP065725">
    <property type="protein sequence ID" value="QPT40323.1"/>
    <property type="molecule type" value="Genomic_DNA"/>
</dbReference>
<reference evidence="3 4" key="1">
    <citation type="submission" date="2018-06" db="EMBL/GenBank/DDBJ databases">
        <authorList>
            <consortium name="Pathogen Informatics"/>
            <person name="Doyle S."/>
        </authorList>
    </citation>
    <scope>NUCLEOTIDE SEQUENCE [LARGE SCALE GENOMIC DNA]</scope>
    <source>
        <strain evidence="3 4">NCTC11997</strain>
    </source>
</reference>
<evidence type="ECO:0000313" key="4">
    <source>
        <dbReference type="Proteomes" id="UP000254603"/>
    </source>
</evidence>
<evidence type="ECO:0000313" key="5">
    <source>
        <dbReference type="Proteomes" id="UP000594903"/>
    </source>
</evidence>
<dbReference type="EMBL" id="UGSB01000001">
    <property type="protein sequence ID" value="SUA50706.1"/>
    <property type="molecule type" value="Genomic_DNA"/>
</dbReference>
<dbReference type="GO" id="GO:0005975">
    <property type="term" value="P:carbohydrate metabolic process"/>
    <property type="evidence" value="ECO:0007669"/>
    <property type="project" value="InterPro"/>
</dbReference>
<reference evidence="2 5" key="2">
    <citation type="submission" date="2020-12" db="EMBL/GenBank/DDBJ databases">
        <title>FDA dAtabase for Regulatory Grade micrObial Sequences (FDA-ARGOS): Supporting development and validation of Infectious Disease Dx tests.</title>
        <authorList>
            <person name="Sproer C."/>
            <person name="Gronow S."/>
            <person name="Severitt S."/>
            <person name="Schroder I."/>
            <person name="Tallon L."/>
            <person name="Sadzewicz L."/>
            <person name="Zhao X."/>
            <person name="Boylan J."/>
            <person name="Ott S."/>
            <person name="Bowen H."/>
            <person name="Vavikolanu K."/>
            <person name="Mehta A."/>
            <person name="Aluvathingal J."/>
            <person name="Nadendla S."/>
            <person name="Lowell S."/>
            <person name="Myers T."/>
            <person name="Yan Y."/>
            <person name="Sichtig H."/>
        </authorList>
    </citation>
    <scope>NUCLEOTIDE SEQUENCE [LARGE SCALE GENOMIC DNA]</scope>
    <source>
        <strain evidence="2 5">FDAARGOS_872</strain>
    </source>
</reference>
<dbReference type="OrthoDB" id="5573484at2"/>
<evidence type="ECO:0000259" key="1">
    <source>
        <dbReference type="Pfam" id="PF23019"/>
    </source>
</evidence>
<organism evidence="3 4">
    <name type="scientific">Oligella ureolytica</name>
    <dbReference type="NCBI Taxonomy" id="90244"/>
    <lineage>
        <taxon>Bacteria</taxon>
        <taxon>Pseudomonadati</taxon>
        <taxon>Pseudomonadota</taxon>
        <taxon>Betaproteobacteria</taxon>
        <taxon>Burkholderiales</taxon>
        <taxon>Alcaligenaceae</taxon>
        <taxon>Oligella</taxon>
    </lineage>
</organism>
<dbReference type="CDD" id="cd10931">
    <property type="entry name" value="CE4_u7"/>
    <property type="match status" value="1"/>
</dbReference>
<accession>A0A378XB82</accession>
<protein>
    <submittedName>
        <fullName evidence="2">Polysaccharide deacetylase family protein</fullName>
    </submittedName>
</protein>
<dbReference type="Proteomes" id="UP000254603">
    <property type="component" value="Unassembled WGS sequence"/>
</dbReference>
<dbReference type="SUPFAM" id="SSF88713">
    <property type="entry name" value="Glycoside hydrolase/deacetylase"/>
    <property type="match status" value="1"/>
</dbReference>
<evidence type="ECO:0000313" key="2">
    <source>
        <dbReference type="EMBL" id="QPT40323.1"/>
    </source>
</evidence>
<dbReference type="Pfam" id="PF23019">
    <property type="entry name" value="DUF7033"/>
    <property type="match status" value="1"/>
</dbReference>
<dbReference type="InterPro" id="IPR011330">
    <property type="entry name" value="Glyco_hydro/deAcase_b/a-brl"/>
</dbReference>
<dbReference type="Proteomes" id="UP000594903">
    <property type="component" value="Chromosome"/>
</dbReference>
<dbReference type="AlphaFoldDB" id="A0A378XB82"/>
<sequence length="451" mass="52366">MPQFSTSALSWLASILEERFGLVFTLQPYQAGLKLSLTDCEQGFILFPSLNSAFHESHSDLPHSEWDAAKAGWLSVLEQPLPTPGVRELPQPLIEQATEHHVIHYDVLGLTYWMLNRVEEIDRTDLDNHGRFPAIHSHAYKHAYLERPVVDEWLHVLGQVFQKQWPQVGLKQHEFSMKVSHDVDSPSLYQFKPWQTIIRMMAGHLLKRRDIKAFLQAPYIKLSAGKRLHPQDPYNTFDWLMDVSEKNGLTSAFYFICDTTSNMDADYQPEEPAIRELIQRIHQRGHEIGLHPSYGTYQTPQLIKQEADRLRAIIQKEGIKQNEFGGRMHYLRWEHPTTLQAWSDADMTYDSTLSYADLPGFRCGTCFEYPAFNTITQQPLQIRIRPLIAMECTVIDDVYLGLGVTQAAENKFLELKEKCRKLSGCFTLLWHNSYFHDNSELKQMYKRIIEE</sequence>
<gene>
    <name evidence="2" type="ORF">I6G29_01460</name>
    <name evidence="3" type="ORF">NCTC11997_00336</name>
</gene>
<keyword evidence="5" id="KW-1185">Reference proteome</keyword>
<evidence type="ECO:0000313" key="3">
    <source>
        <dbReference type="EMBL" id="SUA50706.1"/>
    </source>
</evidence>